<keyword evidence="2" id="KW-1185">Reference proteome</keyword>
<comment type="caution">
    <text evidence="1">The sequence shown here is derived from an EMBL/GenBank/DDBJ whole genome shotgun (WGS) entry which is preliminary data.</text>
</comment>
<dbReference type="Pfam" id="PF13692">
    <property type="entry name" value="Glyco_trans_1_4"/>
    <property type="match status" value="1"/>
</dbReference>
<dbReference type="GO" id="GO:0016757">
    <property type="term" value="F:glycosyltransferase activity"/>
    <property type="evidence" value="ECO:0007669"/>
    <property type="project" value="UniProtKB-KW"/>
</dbReference>
<proteinExistence type="predicted"/>
<dbReference type="EC" id="2.4.-.-" evidence="1"/>
<dbReference type="Proteomes" id="UP001589776">
    <property type="component" value="Unassembled WGS sequence"/>
</dbReference>
<reference evidence="1 2" key="1">
    <citation type="submission" date="2024-09" db="EMBL/GenBank/DDBJ databases">
        <authorList>
            <person name="Sun Q."/>
            <person name="Mori K."/>
        </authorList>
    </citation>
    <scope>NUCLEOTIDE SEQUENCE [LARGE SCALE GENOMIC DNA]</scope>
    <source>
        <strain evidence="1 2">CCM 7759</strain>
    </source>
</reference>
<name>A0ABV6DRK1_9BACL</name>
<keyword evidence="1" id="KW-0808">Transferase</keyword>
<accession>A0ABV6DRK1</accession>
<evidence type="ECO:0000313" key="1">
    <source>
        <dbReference type="EMBL" id="MFC0215273.1"/>
    </source>
</evidence>
<dbReference type="SUPFAM" id="SSF53756">
    <property type="entry name" value="UDP-Glycosyltransferase/glycogen phosphorylase"/>
    <property type="match status" value="1"/>
</dbReference>
<protein>
    <submittedName>
        <fullName evidence="1">Glycosyltransferase</fullName>
        <ecNumber evidence="1">2.4.-.-</ecNumber>
    </submittedName>
</protein>
<dbReference type="RefSeq" id="WP_377472716.1">
    <property type="nucleotide sequence ID" value="NZ_JBHLWN010000090.1"/>
</dbReference>
<organism evidence="1 2">
    <name type="scientific">Paenibacillus chartarius</name>
    <dbReference type="NCBI Taxonomy" id="747481"/>
    <lineage>
        <taxon>Bacteria</taxon>
        <taxon>Bacillati</taxon>
        <taxon>Bacillota</taxon>
        <taxon>Bacilli</taxon>
        <taxon>Bacillales</taxon>
        <taxon>Paenibacillaceae</taxon>
        <taxon>Paenibacillus</taxon>
    </lineage>
</organism>
<dbReference type="EMBL" id="JBHLWN010000090">
    <property type="protein sequence ID" value="MFC0215273.1"/>
    <property type="molecule type" value="Genomic_DNA"/>
</dbReference>
<keyword evidence="1" id="KW-0328">Glycosyltransferase</keyword>
<sequence>MAILVYPPTIDWDWMMQRPQQLMKYFARAGHTVYYCNRTLEDAPAEEIEPGLFIVKHHERWLEREWKPAKARLQAPVIVWCSLPQLASSLRQYDPDLIVYDCVDEFAEWAPYEREMAACADAVVCTSERLRERLDGRYPGKRLALVRNAYDLDMGLHLPNEDDAAMTPADLPAGPTIGYIGAWAPWVNPNLLLYTARLQRQAQIVVIGPEFGRPFAPYRSGIRFLGMKPHRQLSSYLRRLSVGLIPFRLTAVTLATNPVKAYEYLAAGIPVVSTSLPECRMMMPYVDTAADAADFHRLTLERLQDAGDREARKRFALCNTWAHRVQEIEAFLFG</sequence>
<gene>
    <name evidence="1" type="ORF">ACFFK0_23040</name>
</gene>
<evidence type="ECO:0000313" key="2">
    <source>
        <dbReference type="Proteomes" id="UP001589776"/>
    </source>
</evidence>
<dbReference type="Gene3D" id="3.40.50.2000">
    <property type="entry name" value="Glycogen Phosphorylase B"/>
    <property type="match status" value="1"/>
</dbReference>